<reference evidence="2" key="1">
    <citation type="submission" date="2023-06" db="EMBL/GenBank/DDBJ databases">
        <authorList>
            <person name="Kurt Z."/>
        </authorList>
    </citation>
    <scope>NUCLEOTIDE SEQUENCE</scope>
</reference>
<accession>A0AA86QPU7</accession>
<dbReference type="EMBL" id="CAXDID020000220">
    <property type="protein sequence ID" value="CAL6058326.1"/>
    <property type="molecule type" value="Genomic_DNA"/>
</dbReference>
<dbReference type="Pfam" id="PF01702">
    <property type="entry name" value="TGT"/>
    <property type="match status" value="1"/>
</dbReference>
<sequence>MQIPKVLLNAPLGIQSYLTPTLLNKIDPKNTLGLALTYDILKYSSQNVKEFISQPNRFVLVYPEGSKLQEKSNTYTVATSTCALKVDMEQLKQLNADLIVAPNQQFNQFKDNITRTKVQQEIASLTDFNAFFITKQFQLTENQIVFTRSAEIAEKALELNAQVILDVQNDFNLFKKYIKSKMSLVVNFQTTLAEEEIGLTNENMHFARNNAHTNSFKRIEDDCTLECCQNNAGYIRHLINTHELLGKTYLAMHNVGWIMRQIE</sequence>
<protein>
    <submittedName>
        <fullName evidence="2">Partial</fullName>
    </submittedName>
</protein>
<dbReference type="InterPro" id="IPR036511">
    <property type="entry name" value="TGT-like_sf"/>
</dbReference>
<proteinExistence type="predicted"/>
<evidence type="ECO:0000313" key="3">
    <source>
        <dbReference type="EMBL" id="CAL6058326.1"/>
    </source>
</evidence>
<gene>
    <name evidence="2" type="ORF">HINF_LOCUS45862</name>
    <name evidence="3" type="ORF">HINF_LOCUS48216</name>
</gene>
<dbReference type="InterPro" id="IPR002616">
    <property type="entry name" value="tRNA_ribo_trans-like"/>
</dbReference>
<evidence type="ECO:0000313" key="4">
    <source>
        <dbReference type="Proteomes" id="UP001642409"/>
    </source>
</evidence>
<dbReference type="SUPFAM" id="SSF51713">
    <property type="entry name" value="tRNA-guanine transglycosylase"/>
    <property type="match status" value="1"/>
</dbReference>
<comment type="caution">
    <text evidence="2">The sequence shown here is derived from an EMBL/GenBank/DDBJ whole genome shotgun (WGS) entry which is preliminary data.</text>
</comment>
<dbReference type="EMBL" id="CATOUU010000902">
    <property type="protein sequence ID" value="CAI9958217.1"/>
    <property type="molecule type" value="Genomic_DNA"/>
</dbReference>
<organism evidence="2">
    <name type="scientific">Hexamita inflata</name>
    <dbReference type="NCBI Taxonomy" id="28002"/>
    <lineage>
        <taxon>Eukaryota</taxon>
        <taxon>Metamonada</taxon>
        <taxon>Diplomonadida</taxon>
        <taxon>Hexamitidae</taxon>
        <taxon>Hexamitinae</taxon>
        <taxon>Hexamita</taxon>
    </lineage>
</organism>
<dbReference type="Proteomes" id="UP001642409">
    <property type="component" value="Unassembled WGS sequence"/>
</dbReference>
<name>A0AA86QPU7_9EUKA</name>
<dbReference type="GO" id="GO:0006400">
    <property type="term" value="P:tRNA modification"/>
    <property type="evidence" value="ECO:0007669"/>
    <property type="project" value="InterPro"/>
</dbReference>
<keyword evidence="4" id="KW-1185">Reference proteome</keyword>
<evidence type="ECO:0000313" key="2">
    <source>
        <dbReference type="EMBL" id="CAI9958217.1"/>
    </source>
</evidence>
<dbReference type="Gene3D" id="3.20.20.105">
    <property type="entry name" value="Queuine tRNA-ribosyltransferase-like"/>
    <property type="match status" value="1"/>
</dbReference>
<dbReference type="AlphaFoldDB" id="A0AA86QPU7"/>
<feature type="domain" description="tRNA-guanine(15) transglycosylase-like" evidence="1">
    <location>
        <begin position="188"/>
        <end position="260"/>
    </location>
</feature>
<evidence type="ECO:0000259" key="1">
    <source>
        <dbReference type="Pfam" id="PF01702"/>
    </source>
</evidence>
<reference evidence="3 4" key="2">
    <citation type="submission" date="2024-07" db="EMBL/GenBank/DDBJ databases">
        <authorList>
            <person name="Akdeniz Z."/>
        </authorList>
    </citation>
    <scope>NUCLEOTIDE SEQUENCE [LARGE SCALE GENOMIC DNA]</scope>
</reference>